<comment type="caution">
    <text evidence="12">The sequence shown here is derived from an EMBL/GenBank/DDBJ whole genome shotgun (WGS) entry which is preliminary data.</text>
</comment>
<organism evidence="12 13">
    <name type="scientific">Natranaeroarchaeum aerophilus</name>
    <dbReference type="NCBI Taxonomy" id="2917711"/>
    <lineage>
        <taxon>Archaea</taxon>
        <taxon>Methanobacteriati</taxon>
        <taxon>Methanobacteriota</taxon>
        <taxon>Stenosarchaea group</taxon>
        <taxon>Halobacteria</taxon>
        <taxon>Halobacteriales</taxon>
        <taxon>Natronoarchaeaceae</taxon>
        <taxon>Natranaeroarchaeum</taxon>
    </lineage>
</organism>
<dbReference type="Gene3D" id="3.40.120.10">
    <property type="entry name" value="Alpha-D-Glucose-1,6-Bisphosphate, subunit A, domain 3"/>
    <property type="match status" value="3"/>
</dbReference>
<dbReference type="EMBL" id="JAKRVY010000014">
    <property type="protein sequence ID" value="MCL9815155.1"/>
    <property type="molecule type" value="Genomic_DNA"/>
</dbReference>
<dbReference type="GO" id="GO:0000287">
    <property type="term" value="F:magnesium ion binding"/>
    <property type="evidence" value="ECO:0007669"/>
    <property type="project" value="InterPro"/>
</dbReference>
<dbReference type="InterPro" id="IPR005841">
    <property type="entry name" value="Alpha-D-phosphohexomutase_SF"/>
</dbReference>
<keyword evidence="6" id="KW-0413">Isomerase</keyword>
<name>A0AAE3K772_9EURY</name>
<evidence type="ECO:0000313" key="12">
    <source>
        <dbReference type="EMBL" id="MCL9815155.1"/>
    </source>
</evidence>
<dbReference type="InterPro" id="IPR016055">
    <property type="entry name" value="A-D-PHexomutase_a/b/a-I/II/III"/>
</dbReference>
<dbReference type="Pfam" id="PF02880">
    <property type="entry name" value="PGM_PMM_III"/>
    <property type="match status" value="1"/>
</dbReference>
<dbReference type="Pfam" id="PF02879">
    <property type="entry name" value="PGM_PMM_II"/>
    <property type="match status" value="1"/>
</dbReference>
<dbReference type="AlphaFoldDB" id="A0AAE3K772"/>
<evidence type="ECO:0000259" key="8">
    <source>
        <dbReference type="Pfam" id="PF00408"/>
    </source>
</evidence>
<dbReference type="Pfam" id="PF00408">
    <property type="entry name" value="PGM_PMM_IV"/>
    <property type="match status" value="1"/>
</dbReference>
<evidence type="ECO:0000256" key="7">
    <source>
        <dbReference type="RuleBase" id="RU004326"/>
    </source>
</evidence>
<dbReference type="InterPro" id="IPR036900">
    <property type="entry name" value="A-D-PHexomutase_C_sf"/>
</dbReference>
<dbReference type="InterPro" id="IPR005843">
    <property type="entry name" value="A-D-PHexomutase_C"/>
</dbReference>
<dbReference type="GO" id="GO:0008973">
    <property type="term" value="F:phosphopentomutase activity"/>
    <property type="evidence" value="ECO:0007669"/>
    <property type="project" value="TreeGrafter"/>
</dbReference>
<evidence type="ECO:0000259" key="11">
    <source>
        <dbReference type="Pfam" id="PF02880"/>
    </source>
</evidence>
<accession>A0AAE3K772</accession>
<feature type="domain" description="Alpha-D-phosphohexomutase alpha/beta/alpha" evidence="10">
    <location>
        <begin position="162"/>
        <end position="249"/>
    </location>
</feature>
<protein>
    <submittedName>
        <fullName evidence="12">Phosphoglucomutase/phosphomannomutase family protein</fullName>
    </submittedName>
</protein>
<dbReference type="GO" id="GO:0006166">
    <property type="term" value="P:purine ribonucleoside salvage"/>
    <property type="evidence" value="ECO:0007669"/>
    <property type="project" value="TreeGrafter"/>
</dbReference>
<gene>
    <name evidence="12" type="ORF">AArcSt11_15985</name>
</gene>
<keyword evidence="13" id="KW-1185">Reference proteome</keyword>
<evidence type="ECO:0000256" key="1">
    <source>
        <dbReference type="ARBA" id="ARBA00001946"/>
    </source>
</evidence>
<dbReference type="Proteomes" id="UP001202674">
    <property type="component" value="Unassembled WGS sequence"/>
</dbReference>
<sequence>MDQISFGTDGWRATLDTFTENRVRIVAQAAASYFREQDAQHVGVGYDARETSPAFAEAVTEVLTGNGLDVVLSERDVPTPILAWTVDDRDLDGGIVITASHNPPEYNGIKFLGSDGAPADESVTERLEELLAEPDLLPEDERGTVSEESLVPEYHVHAEAYADTDLEGLSICYDAMHGSGRDVTDALLESAGANVERLRCDLDPTFGGGSPEPSAKKLERLASQVTAGEADLGIANDGDADRIAVVTPDRGYLDPNLLYAALYEYLLESASGPAVRTVSTTFLIDKIATAHGEDTVEVPVGFKWVADGMRESGALCGGEESGGFGLTDHLLNKDGVLLALVIAGAHVERPLDERVDDIVAEYGSIHQDRISVDCPDDRKVAVLRELDGSLPDSIRGIDVERVDETDGFKIFLETGAWLLVRPSGTEPKLRVYAEADSDEQVANLLEAGRDIIEPLI</sequence>
<evidence type="ECO:0000256" key="5">
    <source>
        <dbReference type="ARBA" id="ARBA00022842"/>
    </source>
</evidence>
<dbReference type="InterPro" id="IPR005844">
    <property type="entry name" value="A-D-PHexomutase_a/b/a-I"/>
</dbReference>
<dbReference type="RefSeq" id="WP_250598577.1">
    <property type="nucleotide sequence ID" value="NZ_JAKRVY010000014.1"/>
</dbReference>
<dbReference type="SUPFAM" id="SSF55957">
    <property type="entry name" value="Phosphoglucomutase, C-terminal domain"/>
    <property type="match status" value="1"/>
</dbReference>
<feature type="domain" description="Alpha-D-phosphohexomutase alpha/beta/alpha" evidence="11">
    <location>
        <begin position="254"/>
        <end position="362"/>
    </location>
</feature>
<keyword evidence="4 7" id="KW-0479">Metal-binding</keyword>
<evidence type="ECO:0000259" key="9">
    <source>
        <dbReference type="Pfam" id="PF02878"/>
    </source>
</evidence>
<evidence type="ECO:0000313" key="13">
    <source>
        <dbReference type="Proteomes" id="UP001202674"/>
    </source>
</evidence>
<feature type="domain" description="Alpha-D-phosphohexomutase alpha/beta/alpha" evidence="9">
    <location>
        <begin position="4"/>
        <end position="133"/>
    </location>
</feature>
<dbReference type="PROSITE" id="PS00710">
    <property type="entry name" value="PGM_PMM"/>
    <property type="match status" value="1"/>
</dbReference>
<dbReference type="InterPro" id="IPR005845">
    <property type="entry name" value="A-D-PHexomutase_a/b/a-II"/>
</dbReference>
<dbReference type="PANTHER" id="PTHR45745:SF1">
    <property type="entry name" value="PHOSPHOGLUCOMUTASE 2B-RELATED"/>
    <property type="match status" value="1"/>
</dbReference>
<dbReference type="Gene3D" id="3.30.310.50">
    <property type="entry name" value="Alpha-D-phosphohexomutase, C-terminal domain"/>
    <property type="match status" value="1"/>
</dbReference>
<keyword evidence="5 7" id="KW-0460">Magnesium</keyword>
<proteinExistence type="inferred from homology"/>
<evidence type="ECO:0000256" key="3">
    <source>
        <dbReference type="ARBA" id="ARBA00022553"/>
    </source>
</evidence>
<feature type="domain" description="Alpha-D-phosphohexomutase C-terminal" evidence="8">
    <location>
        <begin position="372"/>
        <end position="447"/>
    </location>
</feature>
<dbReference type="SUPFAM" id="SSF53738">
    <property type="entry name" value="Phosphoglucomutase, first 3 domains"/>
    <property type="match status" value="2"/>
</dbReference>
<comment type="similarity">
    <text evidence="2 7">Belongs to the phosphohexose mutase family.</text>
</comment>
<evidence type="ECO:0000256" key="6">
    <source>
        <dbReference type="ARBA" id="ARBA00023235"/>
    </source>
</evidence>
<dbReference type="GO" id="GO:0005975">
    <property type="term" value="P:carbohydrate metabolic process"/>
    <property type="evidence" value="ECO:0007669"/>
    <property type="project" value="InterPro"/>
</dbReference>
<dbReference type="InterPro" id="IPR016066">
    <property type="entry name" value="A-D-PHexomutase_CS"/>
</dbReference>
<evidence type="ECO:0000259" key="10">
    <source>
        <dbReference type="Pfam" id="PF02879"/>
    </source>
</evidence>
<comment type="cofactor">
    <cofactor evidence="1">
        <name>Mg(2+)</name>
        <dbReference type="ChEBI" id="CHEBI:18420"/>
    </cofactor>
</comment>
<evidence type="ECO:0000256" key="2">
    <source>
        <dbReference type="ARBA" id="ARBA00010231"/>
    </source>
</evidence>
<dbReference type="PRINTS" id="PR00509">
    <property type="entry name" value="PGMPMM"/>
</dbReference>
<dbReference type="InterPro" id="IPR005846">
    <property type="entry name" value="A-D-PHexomutase_a/b/a-III"/>
</dbReference>
<keyword evidence="3" id="KW-0597">Phosphoprotein</keyword>
<dbReference type="PANTHER" id="PTHR45745">
    <property type="entry name" value="PHOSPHOMANNOMUTASE 45A"/>
    <property type="match status" value="1"/>
</dbReference>
<dbReference type="Pfam" id="PF02878">
    <property type="entry name" value="PGM_PMM_I"/>
    <property type="match status" value="1"/>
</dbReference>
<reference evidence="12 13" key="1">
    <citation type="journal article" date="2022" name="Syst. Appl. Microbiol.">
        <title>Natronocalculus amylovorans gen. nov., sp. nov., and Natranaeroarchaeum aerophilus sp. nov., dominant culturable amylolytic natronoarchaea from hypersaline soda lakes in southwestern Siberia.</title>
        <authorList>
            <person name="Sorokin D.Y."/>
            <person name="Elcheninov A.G."/>
            <person name="Khizhniak T.V."/>
            <person name="Koenen M."/>
            <person name="Bale N.J."/>
            <person name="Damste J.S.S."/>
            <person name="Kublanov I.V."/>
        </authorList>
    </citation>
    <scope>NUCLEOTIDE SEQUENCE [LARGE SCALE GENOMIC DNA]</scope>
    <source>
        <strain evidence="12 13">AArc-St1-1</strain>
    </source>
</reference>
<evidence type="ECO:0000256" key="4">
    <source>
        <dbReference type="ARBA" id="ARBA00022723"/>
    </source>
</evidence>